<feature type="transmembrane region" description="Helical" evidence="1">
    <location>
        <begin position="25"/>
        <end position="45"/>
    </location>
</feature>
<keyword evidence="1" id="KW-0472">Membrane</keyword>
<name>A0AA94HF41_9STAP</name>
<protein>
    <submittedName>
        <fullName evidence="2">Uncharacterized protein</fullName>
    </submittedName>
</protein>
<sequence length="53" mass="5952">MNFFFILFVVLPILSFIGVFLLTDSLVYGIIALLVIDGIFTILFVKKQKRTGG</sequence>
<accession>A0AA94HF41</accession>
<gene>
    <name evidence="2" type="ORF">SAMN05216235_1548</name>
</gene>
<keyword evidence="1" id="KW-1133">Transmembrane helix</keyword>
<dbReference type="Proteomes" id="UP000183090">
    <property type="component" value="Unassembled WGS sequence"/>
</dbReference>
<evidence type="ECO:0000313" key="2">
    <source>
        <dbReference type="EMBL" id="SFK75854.1"/>
    </source>
</evidence>
<keyword evidence="1" id="KW-0812">Transmembrane</keyword>
<organism evidence="2 3">
    <name type="scientific">Salinicoccus halodurans</name>
    <dbReference type="NCBI Taxonomy" id="407035"/>
    <lineage>
        <taxon>Bacteria</taxon>
        <taxon>Bacillati</taxon>
        <taxon>Bacillota</taxon>
        <taxon>Bacilli</taxon>
        <taxon>Bacillales</taxon>
        <taxon>Staphylococcaceae</taxon>
        <taxon>Salinicoccus</taxon>
    </lineage>
</organism>
<evidence type="ECO:0000313" key="3">
    <source>
        <dbReference type="Proteomes" id="UP000183090"/>
    </source>
</evidence>
<reference evidence="2 3" key="1">
    <citation type="submission" date="2016-10" db="EMBL/GenBank/DDBJ databases">
        <authorList>
            <person name="Varghese N."/>
            <person name="Submissions S."/>
        </authorList>
    </citation>
    <scope>NUCLEOTIDE SEQUENCE [LARGE SCALE GENOMIC DNA]</scope>
    <source>
        <strain evidence="2 3">CGMCC 1.6501</strain>
    </source>
</reference>
<evidence type="ECO:0000256" key="1">
    <source>
        <dbReference type="SAM" id="Phobius"/>
    </source>
</evidence>
<proteinExistence type="predicted"/>
<dbReference type="EMBL" id="FOTB01000003">
    <property type="protein sequence ID" value="SFK75854.1"/>
    <property type="molecule type" value="Genomic_DNA"/>
</dbReference>
<comment type="caution">
    <text evidence="2">The sequence shown here is derived from an EMBL/GenBank/DDBJ whole genome shotgun (WGS) entry which is preliminary data.</text>
</comment>
<dbReference type="AlphaFoldDB" id="A0AA94HF41"/>